<protein>
    <recommendedName>
        <fullName evidence="3">RING-type domain-containing protein</fullName>
    </recommendedName>
</protein>
<dbReference type="EMBL" id="JAXIOK010000012">
    <property type="protein sequence ID" value="KAK4757987.1"/>
    <property type="molecule type" value="Genomic_DNA"/>
</dbReference>
<dbReference type="PROSITE" id="PS50089">
    <property type="entry name" value="ZF_RING_2"/>
    <property type="match status" value="1"/>
</dbReference>
<dbReference type="PANTHER" id="PTHR46719:SF14">
    <property type="entry name" value="TRANSCRIPTION FACTOR C2H2 FAMILY-RELATED"/>
    <property type="match status" value="1"/>
</dbReference>
<keyword evidence="2" id="KW-0812">Transmembrane</keyword>
<dbReference type="InterPro" id="IPR001841">
    <property type="entry name" value="Znf_RING"/>
</dbReference>
<organism evidence="4 5">
    <name type="scientific">Trapa incisa</name>
    <dbReference type="NCBI Taxonomy" id="236973"/>
    <lineage>
        <taxon>Eukaryota</taxon>
        <taxon>Viridiplantae</taxon>
        <taxon>Streptophyta</taxon>
        <taxon>Embryophyta</taxon>
        <taxon>Tracheophyta</taxon>
        <taxon>Spermatophyta</taxon>
        <taxon>Magnoliopsida</taxon>
        <taxon>eudicotyledons</taxon>
        <taxon>Gunneridae</taxon>
        <taxon>Pentapetalae</taxon>
        <taxon>rosids</taxon>
        <taxon>malvids</taxon>
        <taxon>Myrtales</taxon>
        <taxon>Lythraceae</taxon>
        <taxon>Trapa</taxon>
    </lineage>
</organism>
<dbReference type="Proteomes" id="UP001345219">
    <property type="component" value="Chromosome 15"/>
</dbReference>
<keyword evidence="5" id="KW-1185">Reference proteome</keyword>
<keyword evidence="1" id="KW-0863">Zinc-finger</keyword>
<evidence type="ECO:0000256" key="1">
    <source>
        <dbReference type="PROSITE-ProRule" id="PRU00175"/>
    </source>
</evidence>
<feature type="domain" description="RING-type" evidence="3">
    <location>
        <begin position="92"/>
        <end position="134"/>
    </location>
</feature>
<evidence type="ECO:0000259" key="3">
    <source>
        <dbReference type="PROSITE" id="PS50089"/>
    </source>
</evidence>
<dbReference type="AlphaFoldDB" id="A0AAN7K4M6"/>
<feature type="transmembrane region" description="Helical" evidence="2">
    <location>
        <begin position="7"/>
        <end position="28"/>
    </location>
</feature>
<evidence type="ECO:0000256" key="2">
    <source>
        <dbReference type="SAM" id="Phobius"/>
    </source>
</evidence>
<dbReference type="SMART" id="SM00184">
    <property type="entry name" value="RING"/>
    <property type="match status" value="1"/>
</dbReference>
<dbReference type="PANTHER" id="PTHR46719">
    <property type="entry name" value="TRANSCRIPTION FACTOR C2H2 FAMILY-RELATED"/>
    <property type="match status" value="1"/>
</dbReference>
<dbReference type="InterPro" id="IPR045899">
    <property type="entry name" value="ATL71-like"/>
</dbReference>
<dbReference type="GO" id="GO:0008270">
    <property type="term" value="F:zinc ion binding"/>
    <property type="evidence" value="ECO:0007669"/>
    <property type="project" value="UniProtKB-KW"/>
</dbReference>
<dbReference type="CDD" id="cd16461">
    <property type="entry name" value="RING-H2_EL5-like"/>
    <property type="match status" value="1"/>
</dbReference>
<keyword evidence="2" id="KW-1133">Transmembrane helix</keyword>
<accession>A0AAN7K4M6</accession>
<dbReference type="Gene3D" id="3.30.40.10">
    <property type="entry name" value="Zinc/RING finger domain, C3HC4 (zinc finger)"/>
    <property type="match status" value="1"/>
</dbReference>
<keyword evidence="1" id="KW-0862">Zinc</keyword>
<keyword evidence="1" id="KW-0479">Metal-binding</keyword>
<reference evidence="4 5" key="1">
    <citation type="journal article" date="2023" name="Hortic Res">
        <title>Pangenome of water caltrop reveals structural variations and asymmetric subgenome divergence after allopolyploidization.</title>
        <authorList>
            <person name="Zhang X."/>
            <person name="Chen Y."/>
            <person name="Wang L."/>
            <person name="Yuan Y."/>
            <person name="Fang M."/>
            <person name="Shi L."/>
            <person name="Lu R."/>
            <person name="Comes H.P."/>
            <person name="Ma Y."/>
            <person name="Chen Y."/>
            <person name="Huang G."/>
            <person name="Zhou Y."/>
            <person name="Zheng Z."/>
            <person name="Qiu Y."/>
        </authorList>
    </citation>
    <scope>NUCLEOTIDE SEQUENCE [LARGE SCALE GENOMIC DNA]</scope>
    <source>
        <tissue evidence="4">Roots</tissue>
    </source>
</reference>
<name>A0AAN7K4M6_9MYRT</name>
<evidence type="ECO:0000313" key="4">
    <source>
        <dbReference type="EMBL" id="KAK4757987.1"/>
    </source>
</evidence>
<dbReference type="SUPFAM" id="SSF57850">
    <property type="entry name" value="RING/U-box"/>
    <property type="match status" value="1"/>
</dbReference>
<dbReference type="InterPro" id="IPR013083">
    <property type="entry name" value="Znf_RING/FYVE/PHD"/>
</dbReference>
<proteinExistence type="predicted"/>
<keyword evidence="2" id="KW-0472">Membrane</keyword>
<gene>
    <name evidence="4" type="ORF">SAY87_019288</name>
</gene>
<comment type="caution">
    <text evidence="4">The sequence shown here is derived from an EMBL/GenBank/DDBJ whole genome shotgun (WGS) entry which is preliminary data.</text>
</comment>
<evidence type="ECO:0000313" key="5">
    <source>
        <dbReference type="Proteomes" id="UP001345219"/>
    </source>
</evidence>
<dbReference type="Pfam" id="PF13639">
    <property type="entry name" value="zf-RING_2"/>
    <property type="match status" value="1"/>
</dbReference>
<sequence>MSSAGCILPPFGVLLFVAAILFLSYFFACRRRNADSSVRLARATAPSDRATSDRDDGDLELGLEVATILSCPRIQYSQAAKNIGDDSYDTSCSICLSDYQETDTVRILPECKHFFHVKCVDPWLKQHSTCPICRKQLIAATDGNNPIPPRHSARILFIGHN</sequence>